<feature type="compositionally biased region" description="Low complexity" evidence="2">
    <location>
        <begin position="708"/>
        <end position="733"/>
    </location>
</feature>
<evidence type="ECO:0000259" key="3">
    <source>
        <dbReference type="PROSITE" id="PS50010"/>
    </source>
</evidence>
<dbReference type="PANTHER" id="PTHR12673:SF159">
    <property type="entry name" value="LD03170P"/>
    <property type="match status" value="1"/>
</dbReference>
<dbReference type="PANTHER" id="PTHR12673">
    <property type="entry name" value="FACIOGENITAL DYSPLASIA PROTEIN"/>
    <property type="match status" value="1"/>
</dbReference>
<feature type="domain" description="DH" evidence="3">
    <location>
        <begin position="281"/>
        <end position="540"/>
    </location>
</feature>
<name>A0AA88GPH7_NAELO</name>
<feature type="compositionally biased region" description="Polar residues" evidence="2">
    <location>
        <begin position="605"/>
        <end position="615"/>
    </location>
</feature>
<organism evidence="4 5">
    <name type="scientific">Naegleria lovaniensis</name>
    <name type="common">Amoeba</name>
    <dbReference type="NCBI Taxonomy" id="51637"/>
    <lineage>
        <taxon>Eukaryota</taxon>
        <taxon>Discoba</taxon>
        <taxon>Heterolobosea</taxon>
        <taxon>Tetramitia</taxon>
        <taxon>Eutetramitia</taxon>
        <taxon>Vahlkampfiidae</taxon>
        <taxon>Naegleria</taxon>
    </lineage>
</organism>
<feature type="region of interest" description="Disordered" evidence="2">
    <location>
        <begin position="705"/>
        <end position="733"/>
    </location>
</feature>
<feature type="region of interest" description="Disordered" evidence="2">
    <location>
        <begin position="364"/>
        <end position="407"/>
    </location>
</feature>
<dbReference type="AlphaFoldDB" id="A0AA88GPH7"/>
<dbReference type="InterPro" id="IPR035899">
    <property type="entry name" value="DBL_dom_sf"/>
</dbReference>
<feature type="region of interest" description="Disordered" evidence="2">
    <location>
        <begin position="205"/>
        <end position="233"/>
    </location>
</feature>
<dbReference type="GO" id="GO:0005737">
    <property type="term" value="C:cytoplasm"/>
    <property type="evidence" value="ECO:0007669"/>
    <property type="project" value="TreeGrafter"/>
</dbReference>
<gene>
    <name evidence="4" type="ORF">C9374_004791</name>
</gene>
<dbReference type="SUPFAM" id="SSF48065">
    <property type="entry name" value="DBL homology domain (DH-domain)"/>
    <property type="match status" value="1"/>
</dbReference>
<feature type="compositionally biased region" description="Low complexity" evidence="2">
    <location>
        <begin position="220"/>
        <end position="231"/>
    </location>
</feature>
<feature type="coiled-coil region" evidence="1">
    <location>
        <begin position="888"/>
        <end position="936"/>
    </location>
</feature>
<sequence length="1069" mass="120407">MPLPPIKPLVSTQTNNNNNNNTSPTTSSNPSSSPTPSHLNTPVTSSTTTTLNNNTTTNIMNTPSRSPISIPPVPPPRSKPQSTPSNILNNGYRRFIMMEEDDDQTSSSSTNTTTSSSSSSGGGGLLLSMNIQTQTLGSSSNLNHQEMSGHLSANLETMQDLTEDDEEEMISVLDDDECTLDSQGSLDMQEFTYLETGKFGSVSERKRSNCDLDSVGENVSSSTPGSESSTPRTCLPKLNLQTTKSKEQCVEWLAKSLPQLLNRYRFINYVKRDPSLKKARKRQELIKETVDTERTYVQNMKSFLNLYYQPLVENRDHGKDVLKTQSDIQVLFSNINQIHTINQTLLTDLENANPEVKMKEVLDPTQPLASPSSAPEAESNITVTSPTQPPANSVETPPPSITSPRGFVIKRKDDPFAVKNTNTLKSYRIYENIGKPFEHLVPFLKTYTTYINNHDRATELFENLKKKKKFKEFLSECYQMQKGIKSDFCSFLILPIQRIPRYKMLLSEILCNTPEDHVEYLSLQNAVKEIEKIASYINEQKRNFDNVRYMYEVYGMIDSIYPGFVQPNRKFLRKGSLNVRYRQVKWQQRNSVSLSPGTVGPFESGNKTTTSTTPPQRALPSVPPSRSLPKVPPSKSLDNASQNSPYSMLAQVTGGQKIAPKNLYTEGRFTIYLFTDMLVLIEEKNEDDSSNNSGLNQLLRKATFRGRSNASPNNSNNSSTNSNSTGSNSSGDSNKSKYHQLNLVLGKNLHFIFFYFVDLDAFHGSIGVSGGLKQNSSSSTPVPPPKRVLYDLDECDIPIRGICKGTQFEYILSTSTSGEQKEWKEILTNCLTEVCNVKNYVKRGLVLEQPADLYKLGKERAVMQSQASDNLKFHQQMEQEQMLLQVRTAQMANEIQEKKELLAKLQQEIADLQEEKQEKEKRLEFIKEDKVQVRDRLNALWQELEQKDKSALKLLHDEKEAFKHIFGVEYGQKLTLTNAASTTSKDNNELLQQLLKSKEKMDKEQKGDKNDKNKSNNTAANSALEKKSSFLKSLIGDKTQARKVTIKHTQFIDNQIKAAQQQAQQQNQQ</sequence>
<accession>A0AA88GPH7</accession>
<dbReference type="Gene3D" id="1.20.900.10">
    <property type="entry name" value="Dbl homology (DH) domain"/>
    <property type="match status" value="1"/>
</dbReference>
<reference evidence="4 5" key="1">
    <citation type="journal article" date="2018" name="BMC Genomics">
        <title>The genome of Naegleria lovaniensis, the basis for a comparative approach to unravel pathogenicity factors of the human pathogenic amoeba N. fowleri.</title>
        <authorList>
            <person name="Liechti N."/>
            <person name="Schurch N."/>
            <person name="Bruggmann R."/>
            <person name="Wittwer M."/>
        </authorList>
    </citation>
    <scope>NUCLEOTIDE SEQUENCE [LARGE SCALE GENOMIC DNA]</scope>
    <source>
        <strain evidence="4 5">ATCC 30569</strain>
    </source>
</reference>
<protein>
    <recommendedName>
        <fullName evidence="3">DH domain-containing protein</fullName>
    </recommendedName>
</protein>
<evidence type="ECO:0000313" key="4">
    <source>
        <dbReference type="EMBL" id="KAG2382824.1"/>
    </source>
</evidence>
<dbReference type="SMART" id="SM00325">
    <property type="entry name" value="RhoGEF"/>
    <property type="match status" value="1"/>
</dbReference>
<evidence type="ECO:0000313" key="5">
    <source>
        <dbReference type="Proteomes" id="UP000816034"/>
    </source>
</evidence>
<feature type="compositionally biased region" description="Low complexity" evidence="2">
    <location>
        <begin position="369"/>
        <end position="379"/>
    </location>
</feature>
<feature type="compositionally biased region" description="Polar residues" evidence="2">
    <location>
        <begin position="380"/>
        <end position="395"/>
    </location>
</feature>
<feature type="compositionally biased region" description="Low complexity" evidence="2">
    <location>
        <begin position="11"/>
        <end position="68"/>
    </location>
</feature>
<dbReference type="Pfam" id="PF00621">
    <property type="entry name" value="RhoGEF"/>
    <property type="match status" value="1"/>
</dbReference>
<feature type="region of interest" description="Disordered" evidence="2">
    <location>
        <begin position="595"/>
        <end position="643"/>
    </location>
</feature>
<keyword evidence="5" id="KW-1185">Reference proteome</keyword>
<dbReference type="GO" id="GO:0005085">
    <property type="term" value="F:guanyl-nucleotide exchange factor activity"/>
    <property type="evidence" value="ECO:0007669"/>
    <property type="project" value="InterPro"/>
</dbReference>
<dbReference type="CDD" id="cd00160">
    <property type="entry name" value="RhoGEF"/>
    <property type="match status" value="1"/>
</dbReference>
<dbReference type="GeneID" id="68097246"/>
<comment type="caution">
    <text evidence="4">The sequence shown here is derived from an EMBL/GenBank/DDBJ whole genome shotgun (WGS) entry which is preliminary data.</text>
</comment>
<dbReference type="Proteomes" id="UP000816034">
    <property type="component" value="Unassembled WGS sequence"/>
</dbReference>
<feature type="compositionally biased region" description="Pro residues" evidence="2">
    <location>
        <begin position="69"/>
        <end position="78"/>
    </location>
</feature>
<dbReference type="EMBL" id="PYSW02000022">
    <property type="protein sequence ID" value="KAG2382824.1"/>
    <property type="molecule type" value="Genomic_DNA"/>
</dbReference>
<dbReference type="InterPro" id="IPR000219">
    <property type="entry name" value="DH_dom"/>
</dbReference>
<proteinExistence type="predicted"/>
<keyword evidence="1" id="KW-0175">Coiled coil</keyword>
<feature type="region of interest" description="Disordered" evidence="2">
    <location>
        <begin position="999"/>
        <end position="1024"/>
    </location>
</feature>
<evidence type="ECO:0000256" key="1">
    <source>
        <dbReference type="SAM" id="Coils"/>
    </source>
</evidence>
<dbReference type="PROSITE" id="PS50010">
    <property type="entry name" value="DH_2"/>
    <property type="match status" value="1"/>
</dbReference>
<feature type="compositionally biased region" description="Low complexity" evidence="2">
    <location>
        <begin position="105"/>
        <end position="119"/>
    </location>
</feature>
<feature type="region of interest" description="Disordered" evidence="2">
    <location>
        <begin position="1"/>
        <end position="88"/>
    </location>
</feature>
<feature type="compositionally biased region" description="Basic and acidic residues" evidence="2">
    <location>
        <begin position="999"/>
        <end position="1014"/>
    </location>
</feature>
<evidence type="ECO:0000256" key="2">
    <source>
        <dbReference type="SAM" id="MobiDB-lite"/>
    </source>
</evidence>
<dbReference type="InterPro" id="IPR051092">
    <property type="entry name" value="FYVE_RhoGEF_PH"/>
</dbReference>
<dbReference type="RefSeq" id="XP_044548503.1">
    <property type="nucleotide sequence ID" value="XM_044694469.1"/>
</dbReference>
<feature type="region of interest" description="Disordered" evidence="2">
    <location>
        <begin position="101"/>
        <end position="126"/>
    </location>
</feature>